<name>A0A815FM07_ADIRI</name>
<dbReference type="OrthoDB" id="9977037at2759"/>
<protein>
    <submittedName>
        <fullName evidence="3">Uncharacterized protein</fullName>
    </submittedName>
</protein>
<evidence type="ECO:0000313" key="2">
    <source>
        <dbReference type="EMBL" id="CAF0856537.1"/>
    </source>
</evidence>
<reference evidence="3" key="1">
    <citation type="submission" date="2021-02" db="EMBL/GenBank/DDBJ databases">
        <authorList>
            <person name="Nowell W R."/>
        </authorList>
    </citation>
    <scope>NUCLEOTIDE SEQUENCE</scope>
</reference>
<organism evidence="3 5">
    <name type="scientific">Adineta ricciae</name>
    <name type="common">Rotifer</name>
    <dbReference type="NCBI Taxonomy" id="249248"/>
    <lineage>
        <taxon>Eukaryota</taxon>
        <taxon>Metazoa</taxon>
        <taxon>Spiralia</taxon>
        <taxon>Gnathifera</taxon>
        <taxon>Rotifera</taxon>
        <taxon>Eurotatoria</taxon>
        <taxon>Bdelloidea</taxon>
        <taxon>Adinetida</taxon>
        <taxon>Adinetidae</taxon>
        <taxon>Adineta</taxon>
    </lineage>
</organism>
<feature type="region of interest" description="Disordered" evidence="1">
    <location>
        <begin position="1"/>
        <end position="86"/>
    </location>
</feature>
<proteinExistence type="predicted"/>
<comment type="caution">
    <text evidence="3">The sequence shown here is derived from an EMBL/GenBank/DDBJ whole genome shotgun (WGS) entry which is preliminary data.</text>
</comment>
<keyword evidence="4" id="KW-1185">Reference proteome</keyword>
<accession>A0A815FM07</accession>
<feature type="compositionally biased region" description="Basic residues" evidence="1">
    <location>
        <begin position="67"/>
        <end position="77"/>
    </location>
</feature>
<evidence type="ECO:0000313" key="5">
    <source>
        <dbReference type="Proteomes" id="UP000663852"/>
    </source>
</evidence>
<dbReference type="Proteomes" id="UP000663828">
    <property type="component" value="Unassembled WGS sequence"/>
</dbReference>
<evidence type="ECO:0000256" key="1">
    <source>
        <dbReference type="SAM" id="MobiDB-lite"/>
    </source>
</evidence>
<gene>
    <name evidence="3" type="ORF">EDS130_LOCUS31888</name>
    <name evidence="2" type="ORF">XAT740_LOCUS5758</name>
</gene>
<feature type="compositionally biased region" description="Basic and acidic residues" evidence="1">
    <location>
        <begin position="39"/>
        <end position="50"/>
    </location>
</feature>
<dbReference type="EMBL" id="CAJNOR010000254">
    <property type="protein sequence ID" value="CAF0856537.1"/>
    <property type="molecule type" value="Genomic_DNA"/>
</dbReference>
<sequence length="86" mass="9847">MADSDTAPLHRSTEIKDLTHLTEKDKEHIAEDAETTDTSIHRSPEVEDLAHISPQDLNKASADDHSHLHHHHHHHHEHQTTNKQTN</sequence>
<dbReference type="EMBL" id="CAJNOJ010000238">
    <property type="protein sequence ID" value="CAF1325314.1"/>
    <property type="molecule type" value="Genomic_DNA"/>
</dbReference>
<evidence type="ECO:0000313" key="4">
    <source>
        <dbReference type="Proteomes" id="UP000663828"/>
    </source>
</evidence>
<evidence type="ECO:0000313" key="3">
    <source>
        <dbReference type="EMBL" id="CAF1325314.1"/>
    </source>
</evidence>
<dbReference type="Proteomes" id="UP000663852">
    <property type="component" value="Unassembled WGS sequence"/>
</dbReference>
<dbReference type="AlphaFoldDB" id="A0A815FM07"/>
<feature type="compositionally biased region" description="Basic and acidic residues" evidence="1">
    <location>
        <begin position="11"/>
        <end position="31"/>
    </location>
</feature>